<dbReference type="InterPro" id="IPR023298">
    <property type="entry name" value="ATPase_P-typ_TM_dom_sf"/>
</dbReference>
<dbReference type="SUPFAM" id="SSF81665">
    <property type="entry name" value="Calcium ATPase, transmembrane domain M"/>
    <property type="match status" value="1"/>
</dbReference>
<dbReference type="Proteomes" id="UP001415857">
    <property type="component" value="Unassembled WGS sequence"/>
</dbReference>
<accession>A0AAP0NAH4</accession>
<evidence type="ECO:0000313" key="3">
    <source>
        <dbReference type="EMBL" id="KAK9269093.1"/>
    </source>
</evidence>
<reference evidence="3 4" key="1">
    <citation type="journal article" date="2024" name="Plant J.">
        <title>Genome sequences and population genomics reveal climatic adaptation and genomic divergence between two closely related sweetgum species.</title>
        <authorList>
            <person name="Xu W.Q."/>
            <person name="Ren C.Q."/>
            <person name="Zhang X.Y."/>
            <person name="Comes H.P."/>
            <person name="Liu X.H."/>
            <person name="Li Y.G."/>
            <person name="Kettle C.J."/>
            <person name="Jalonen R."/>
            <person name="Gaisberger H."/>
            <person name="Ma Y.Z."/>
            <person name="Qiu Y.X."/>
        </authorList>
    </citation>
    <scope>NUCLEOTIDE SEQUENCE [LARGE SCALE GENOMIC DNA]</scope>
    <source>
        <strain evidence="3">Hangzhou</strain>
    </source>
</reference>
<protein>
    <recommendedName>
        <fullName evidence="2">Cation-transporting P-type ATPase N-terminal domain-containing protein</fullName>
    </recommendedName>
</protein>
<organism evidence="3 4">
    <name type="scientific">Liquidambar formosana</name>
    <name type="common">Formosan gum</name>
    <dbReference type="NCBI Taxonomy" id="63359"/>
    <lineage>
        <taxon>Eukaryota</taxon>
        <taxon>Viridiplantae</taxon>
        <taxon>Streptophyta</taxon>
        <taxon>Embryophyta</taxon>
        <taxon>Tracheophyta</taxon>
        <taxon>Spermatophyta</taxon>
        <taxon>Magnoliopsida</taxon>
        <taxon>eudicotyledons</taxon>
        <taxon>Gunneridae</taxon>
        <taxon>Pentapetalae</taxon>
        <taxon>Saxifragales</taxon>
        <taxon>Altingiaceae</taxon>
        <taxon>Liquidambar</taxon>
    </lineage>
</organism>
<feature type="domain" description="Cation-transporting P-type ATPase N-terminal" evidence="2">
    <location>
        <begin position="87"/>
        <end position="125"/>
    </location>
</feature>
<evidence type="ECO:0000313" key="4">
    <source>
        <dbReference type="Proteomes" id="UP001415857"/>
    </source>
</evidence>
<evidence type="ECO:0000259" key="2">
    <source>
        <dbReference type="Pfam" id="PF00690"/>
    </source>
</evidence>
<dbReference type="InterPro" id="IPR004014">
    <property type="entry name" value="ATPase_P-typ_cation-transptr_N"/>
</dbReference>
<evidence type="ECO:0000256" key="1">
    <source>
        <dbReference type="SAM" id="MobiDB-lite"/>
    </source>
</evidence>
<feature type="region of interest" description="Disordered" evidence="1">
    <location>
        <begin position="1"/>
        <end position="49"/>
    </location>
</feature>
<dbReference type="Pfam" id="PF00690">
    <property type="entry name" value="Cation_ATPase_N"/>
    <property type="match status" value="1"/>
</dbReference>
<dbReference type="AlphaFoldDB" id="A0AAP0NAH4"/>
<comment type="caution">
    <text evidence="3">The sequence shown here is derived from an EMBL/GenBank/DDBJ whole genome shotgun (WGS) entry which is preliminary data.</text>
</comment>
<gene>
    <name evidence="3" type="ORF">L1049_000862</name>
</gene>
<name>A0AAP0NAH4_LIQFO</name>
<keyword evidence="4" id="KW-1185">Reference proteome</keyword>
<proteinExistence type="predicted"/>
<dbReference type="EMBL" id="JBBPBK010000015">
    <property type="protein sequence ID" value="KAK9269093.1"/>
    <property type="molecule type" value="Genomic_DNA"/>
</dbReference>
<sequence length="130" mass="14710">MTDIDRGAAIKAVPQDLHNQEEAGEEDEAEQAYSSLDPHEDRQHHQVQCEAQALAPHEARILSFIIMASNANISLEGIKNENIDLERIPVEEVFEQLKCTREGLTSEEGEQRLQIFGPNKLEEKKAIFFV</sequence>